<dbReference type="EMBL" id="CP046315">
    <property type="protein sequence ID" value="QGS11790.1"/>
    <property type="molecule type" value="Genomic_DNA"/>
</dbReference>
<dbReference type="InterPro" id="IPR036866">
    <property type="entry name" value="RibonucZ/Hydroxyglut_hydro"/>
</dbReference>
<dbReference type="Gene3D" id="3.60.15.10">
    <property type="entry name" value="Ribonuclease Z/Hydroxyacylglutathione hydrolase-like"/>
    <property type="match status" value="1"/>
</dbReference>
<keyword evidence="1" id="KW-1133">Transmembrane helix</keyword>
<dbReference type="RefSeq" id="WP_003797245.1">
    <property type="nucleotide sequence ID" value="NZ_CP046315.1"/>
</dbReference>
<reference evidence="2 3" key="1">
    <citation type="submission" date="2019-11" db="EMBL/GenBank/DDBJ databases">
        <title>FDA dAtabase for Regulatory Grade micrObial Sequences (FDA-ARGOS): Supporting development and validation of Infectious Disease Dx tests.</title>
        <authorList>
            <person name="Stonesifer R."/>
            <person name="Tallon L."/>
            <person name="Sadzewicz L."/>
            <person name="Vavikolanu K."/>
            <person name="Mehta A."/>
            <person name="Aluvathingal J."/>
            <person name="Nadendla S."/>
            <person name="Myers T."/>
            <person name="Yan Y."/>
            <person name="Sichtig H."/>
        </authorList>
    </citation>
    <scope>NUCLEOTIDE SEQUENCE [LARGE SCALE GENOMIC DNA]</scope>
    <source>
        <strain evidence="2 3">FDAARGOS_732</strain>
    </source>
</reference>
<feature type="transmembrane region" description="Helical" evidence="1">
    <location>
        <begin position="325"/>
        <end position="344"/>
    </location>
</feature>
<accession>A0A857A8F1</accession>
<evidence type="ECO:0000256" key="1">
    <source>
        <dbReference type="SAM" id="Phobius"/>
    </source>
</evidence>
<organism evidence="2 3">
    <name type="scientific">Schaalia odontolytica</name>
    <dbReference type="NCBI Taxonomy" id="1660"/>
    <lineage>
        <taxon>Bacteria</taxon>
        <taxon>Bacillati</taxon>
        <taxon>Actinomycetota</taxon>
        <taxon>Actinomycetes</taxon>
        <taxon>Actinomycetales</taxon>
        <taxon>Actinomycetaceae</taxon>
        <taxon>Schaalia</taxon>
    </lineage>
</organism>
<evidence type="ECO:0000313" key="2">
    <source>
        <dbReference type="EMBL" id="QGS11790.1"/>
    </source>
</evidence>
<dbReference type="SUPFAM" id="SSF56281">
    <property type="entry name" value="Metallo-hydrolase/oxidoreductase"/>
    <property type="match status" value="1"/>
</dbReference>
<evidence type="ECO:0000313" key="3">
    <source>
        <dbReference type="Proteomes" id="UP000424490"/>
    </source>
</evidence>
<gene>
    <name evidence="2" type="ORF">FOC40_00120</name>
</gene>
<dbReference type="Proteomes" id="UP000424490">
    <property type="component" value="Chromosome"/>
</dbReference>
<keyword evidence="1" id="KW-0472">Membrane</keyword>
<keyword evidence="1" id="KW-0812">Transmembrane</keyword>
<proteinExistence type="predicted"/>
<dbReference type="Gene3D" id="2.10.270.10">
    <property type="entry name" value="Cholin Binding"/>
    <property type="match status" value="1"/>
</dbReference>
<name>A0A857A8F1_9ACTO</name>
<dbReference type="InterPro" id="IPR052159">
    <property type="entry name" value="Competence_DNA_uptake"/>
</dbReference>
<protein>
    <submittedName>
        <fullName evidence="2">Uncharacterized protein</fullName>
    </submittedName>
</protein>
<dbReference type="AlphaFoldDB" id="A0A857A8F1"/>
<sequence length="348" mass="38209">MAFYLGTHAHSDHIANADEIIYKYCPKVILSPEYSDAWITDENGLWDNQYVYDHLVNAANWAVDSYGATFIQRLQGFDTHVTLGDADIQLIPFDNAEYYKTQGTTDANLMGWGVKVTANGHTAFLASDLMSTESDWETPNGFEDRIADEVGEVDMLKAGHHGAESSNSIPFMAKLHPGAIIQTGQADDSPDRLSFLVLHGDTQWFPMGDIWDSIEVPALVCEFSADGITYDGVANSEWGHEYESETPRAWWFKAGRPAATTGWYDGPSGRRYYFNDSASAVADQWLDIDGVSYHFDATGALIEQKEADGTVTSVSGSSTPSPTRWWAISGGVLLVVLAGGVALLRRRG</sequence>
<dbReference type="PANTHER" id="PTHR30619">
    <property type="entry name" value="DNA INTERNALIZATION/COMPETENCE PROTEIN COMEC/REC2"/>
    <property type="match status" value="1"/>
</dbReference>
<dbReference type="SUPFAM" id="SSF69360">
    <property type="entry name" value="Cell wall binding repeat"/>
    <property type="match status" value="1"/>
</dbReference>
<dbReference type="PANTHER" id="PTHR30619:SF7">
    <property type="entry name" value="BETA-LACTAMASE DOMAIN PROTEIN"/>
    <property type="match status" value="1"/>
</dbReference>